<dbReference type="InterPro" id="IPR029063">
    <property type="entry name" value="SAM-dependent_MTases_sf"/>
</dbReference>
<proteinExistence type="predicted"/>
<keyword evidence="5" id="KW-0819">tRNA processing</keyword>
<dbReference type="EMBL" id="CASHTH010000221">
    <property type="protein sequence ID" value="CAI7994580.1"/>
    <property type="molecule type" value="Genomic_DNA"/>
</dbReference>
<protein>
    <recommendedName>
        <fullName evidence="2">tRNA(Phe) (4-demethylwyosine(37)-C(7)) aminocarboxypropyltransferase</fullName>
        <ecNumber evidence="2">2.5.1.114</ecNumber>
    </recommendedName>
</protein>
<comment type="pathway">
    <text evidence="1">tRNA modification; wybutosine-tRNA(Phe) biosynthesis.</text>
</comment>
<dbReference type="GO" id="GO:0102522">
    <property type="term" value="F:tRNA 4-demethylwyosine alpha-amino-alpha-carboxypropyltransferase activity"/>
    <property type="evidence" value="ECO:0007669"/>
    <property type="project" value="UniProtKB-EC"/>
</dbReference>
<evidence type="ECO:0000256" key="1">
    <source>
        <dbReference type="ARBA" id="ARBA00004797"/>
    </source>
</evidence>
<evidence type="ECO:0000256" key="3">
    <source>
        <dbReference type="ARBA" id="ARBA00022679"/>
    </source>
</evidence>
<accession>A0AA35QXQ7</accession>
<dbReference type="GO" id="GO:0008175">
    <property type="term" value="F:tRNA methyltransferase activity"/>
    <property type="evidence" value="ECO:0007669"/>
    <property type="project" value="TreeGrafter"/>
</dbReference>
<evidence type="ECO:0000256" key="4">
    <source>
        <dbReference type="ARBA" id="ARBA00022691"/>
    </source>
</evidence>
<dbReference type="GO" id="GO:0005737">
    <property type="term" value="C:cytoplasm"/>
    <property type="evidence" value="ECO:0007669"/>
    <property type="project" value="TreeGrafter"/>
</dbReference>
<dbReference type="InterPro" id="IPR056743">
    <property type="entry name" value="TRM5-TYW2-like_MTfase"/>
</dbReference>
<keyword evidence="4" id="KW-0949">S-adenosyl-L-methionine</keyword>
<evidence type="ECO:0000256" key="7">
    <source>
        <dbReference type="SAM" id="MobiDB-lite"/>
    </source>
</evidence>
<keyword evidence="10" id="KW-1185">Reference proteome</keyword>
<dbReference type="PROSITE" id="PS51684">
    <property type="entry name" value="SAM_MT_TRM5_TYW2"/>
    <property type="match status" value="1"/>
</dbReference>
<evidence type="ECO:0000256" key="2">
    <source>
        <dbReference type="ARBA" id="ARBA00012265"/>
    </source>
</evidence>
<comment type="catalytic activity">
    <reaction evidence="6">
        <text>4-demethylwyosine(37) in tRNA(Phe) + S-adenosyl-L-methionine = 4-demethyl-7-[(3S)-3-amino-3-carboxypropyl]wyosine(37) in tRNA(Phe) + S-methyl-5'-thioadenosine + H(+)</text>
        <dbReference type="Rhea" id="RHEA:36355"/>
        <dbReference type="Rhea" id="RHEA-COMP:10164"/>
        <dbReference type="Rhea" id="RHEA-COMP:10378"/>
        <dbReference type="ChEBI" id="CHEBI:15378"/>
        <dbReference type="ChEBI" id="CHEBI:17509"/>
        <dbReference type="ChEBI" id="CHEBI:59789"/>
        <dbReference type="ChEBI" id="CHEBI:64315"/>
        <dbReference type="ChEBI" id="CHEBI:73550"/>
        <dbReference type="EC" id="2.5.1.114"/>
    </reaction>
</comment>
<gene>
    <name evidence="9" type="ORF">GBAR_LOCUS1507</name>
</gene>
<dbReference type="Gene3D" id="3.40.50.150">
    <property type="entry name" value="Vaccinia Virus protein VP39"/>
    <property type="match status" value="1"/>
</dbReference>
<dbReference type="Proteomes" id="UP001174909">
    <property type="component" value="Unassembled WGS sequence"/>
</dbReference>
<sequence length="236" mass="26266">MFSSGNITEKLRVAEFDCRGEVVVDMYAGIGYFTLPFLVHGRARTVHACEWNPVAVEGLRRGLVLNGVREQCVIHQGDCREVCPAGVADRVNLGLIPSSEGGWAAACAALRRDRGGWLHVHGNVSWKHGNQITGTERNPWEVGEKREVGKGEVERREKEKEEGAVSSELRRKKAKTHWAEYVVARVGRLLKEGNPLGEGWRWDVRVGRVVTVKSYAPFVDHVVVDVECRPTTASTE</sequence>
<feature type="compositionally biased region" description="Basic and acidic residues" evidence="7">
    <location>
        <begin position="147"/>
        <end position="163"/>
    </location>
</feature>
<dbReference type="EC" id="2.5.1.114" evidence="2"/>
<evidence type="ECO:0000313" key="10">
    <source>
        <dbReference type="Proteomes" id="UP001174909"/>
    </source>
</evidence>
<evidence type="ECO:0000259" key="8">
    <source>
        <dbReference type="PROSITE" id="PS51684"/>
    </source>
</evidence>
<dbReference type="Pfam" id="PF02475">
    <property type="entry name" value="TRM5-TYW2_MTfase"/>
    <property type="match status" value="1"/>
</dbReference>
<evidence type="ECO:0000313" key="9">
    <source>
        <dbReference type="EMBL" id="CAI7994580.1"/>
    </source>
</evidence>
<comment type="caution">
    <text evidence="9">The sequence shown here is derived from an EMBL/GenBank/DDBJ whole genome shotgun (WGS) entry which is preliminary data.</text>
</comment>
<dbReference type="SUPFAM" id="SSF53335">
    <property type="entry name" value="S-adenosyl-L-methionine-dependent methyltransferases"/>
    <property type="match status" value="1"/>
</dbReference>
<dbReference type="CDD" id="cd02440">
    <property type="entry name" value="AdoMet_MTases"/>
    <property type="match status" value="1"/>
</dbReference>
<keyword evidence="3" id="KW-0808">Transferase</keyword>
<dbReference type="InterPro" id="IPR030382">
    <property type="entry name" value="MeTrfase_TRM5/TYW2"/>
</dbReference>
<dbReference type="GO" id="GO:0031591">
    <property type="term" value="P:wybutosine biosynthetic process"/>
    <property type="evidence" value="ECO:0007669"/>
    <property type="project" value="TreeGrafter"/>
</dbReference>
<dbReference type="PANTHER" id="PTHR23245">
    <property type="entry name" value="TRNA METHYLTRANSFERASE"/>
    <property type="match status" value="1"/>
</dbReference>
<reference evidence="9" key="1">
    <citation type="submission" date="2023-03" db="EMBL/GenBank/DDBJ databases">
        <authorList>
            <person name="Steffen K."/>
            <person name="Cardenas P."/>
        </authorList>
    </citation>
    <scope>NUCLEOTIDE SEQUENCE</scope>
</reference>
<dbReference type="AlphaFoldDB" id="A0AA35QXQ7"/>
<dbReference type="PANTHER" id="PTHR23245:SF25">
    <property type="entry name" value="TRNA WYBUTOSINE-SYNTHESIZING PROTEIN 2 HOMOLOG"/>
    <property type="match status" value="1"/>
</dbReference>
<feature type="region of interest" description="Disordered" evidence="7">
    <location>
        <begin position="147"/>
        <end position="169"/>
    </location>
</feature>
<evidence type="ECO:0000256" key="5">
    <source>
        <dbReference type="ARBA" id="ARBA00022694"/>
    </source>
</evidence>
<evidence type="ECO:0000256" key="6">
    <source>
        <dbReference type="ARBA" id="ARBA00049400"/>
    </source>
</evidence>
<organism evidence="9 10">
    <name type="scientific">Geodia barretti</name>
    <name type="common">Barrett's horny sponge</name>
    <dbReference type="NCBI Taxonomy" id="519541"/>
    <lineage>
        <taxon>Eukaryota</taxon>
        <taxon>Metazoa</taxon>
        <taxon>Porifera</taxon>
        <taxon>Demospongiae</taxon>
        <taxon>Heteroscleromorpha</taxon>
        <taxon>Tetractinellida</taxon>
        <taxon>Astrophorina</taxon>
        <taxon>Geodiidae</taxon>
        <taxon>Geodia</taxon>
    </lineage>
</organism>
<feature type="domain" description="SAM-dependent methyltransferase TRM5/TYW2-type" evidence="8">
    <location>
        <begin position="1"/>
        <end position="230"/>
    </location>
</feature>
<name>A0AA35QXQ7_GEOBA</name>
<dbReference type="GO" id="GO:0030488">
    <property type="term" value="P:tRNA methylation"/>
    <property type="evidence" value="ECO:0007669"/>
    <property type="project" value="TreeGrafter"/>
</dbReference>